<dbReference type="AlphaFoldDB" id="A0A5J9V8X7"/>
<evidence type="ECO:0000313" key="2">
    <source>
        <dbReference type="Proteomes" id="UP000324897"/>
    </source>
</evidence>
<comment type="caution">
    <text evidence="1">The sequence shown here is derived from an EMBL/GenBank/DDBJ whole genome shotgun (WGS) entry which is preliminary data.</text>
</comment>
<dbReference type="EMBL" id="RWGY01000011">
    <property type="protein sequence ID" value="TVU32569.1"/>
    <property type="molecule type" value="Genomic_DNA"/>
</dbReference>
<proteinExistence type="predicted"/>
<name>A0A5J9V8X7_9POAL</name>
<evidence type="ECO:0000313" key="1">
    <source>
        <dbReference type="EMBL" id="TVU32569.1"/>
    </source>
</evidence>
<accession>A0A5J9V8X7</accession>
<dbReference type="Gramene" id="TVU32569">
    <property type="protein sequence ID" value="TVU32569"/>
    <property type="gene ID" value="EJB05_24302"/>
</dbReference>
<reference evidence="1 2" key="1">
    <citation type="journal article" date="2019" name="Sci. Rep.">
        <title>A high-quality genome of Eragrostis curvula grass provides insights into Poaceae evolution and supports new strategies to enhance forage quality.</title>
        <authorList>
            <person name="Carballo J."/>
            <person name="Santos B.A.C.M."/>
            <person name="Zappacosta D."/>
            <person name="Garbus I."/>
            <person name="Selva J.P."/>
            <person name="Gallo C.A."/>
            <person name="Diaz A."/>
            <person name="Albertini E."/>
            <person name="Caccamo M."/>
            <person name="Echenique V."/>
        </authorList>
    </citation>
    <scope>NUCLEOTIDE SEQUENCE [LARGE SCALE GENOMIC DNA]</scope>
    <source>
        <strain evidence="2">cv. Victoria</strain>
        <tissue evidence="1">Leaf</tissue>
    </source>
</reference>
<keyword evidence="2" id="KW-1185">Reference proteome</keyword>
<dbReference type="Proteomes" id="UP000324897">
    <property type="component" value="Chromosome 1"/>
</dbReference>
<sequence>MPPQRNLSPSNALPSHRRLISTVSSVAPTTTSSSSSPPTTSCGFLTMAISSRSQPNNTVTIQFMDAIHDAVRAAAAACGCVLTCVRTKAESSRGEGMDVTSFPPFHLISLPCNRPVPPRRGRLTHEPIAPRFRPCTTRSFLALFSDQLMGLDIDQLAHFINYCFFVQYDHYSLLYLPEAMVLESRVDSNLQTSHLLEGIATERSFHSLKFQLRWLYDSSLSGAFLLPQKIKKGWFLIVVCKAK</sequence>
<organism evidence="1 2">
    <name type="scientific">Eragrostis curvula</name>
    <name type="common">weeping love grass</name>
    <dbReference type="NCBI Taxonomy" id="38414"/>
    <lineage>
        <taxon>Eukaryota</taxon>
        <taxon>Viridiplantae</taxon>
        <taxon>Streptophyta</taxon>
        <taxon>Embryophyta</taxon>
        <taxon>Tracheophyta</taxon>
        <taxon>Spermatophyta</taxon>
        <taxon>Magnoliopsida</taxon>
        <taxon>Liliopsida</taxon>
        <taxon>Poales</taxon>
        <taxon>Poaceae</taxon>
        <taxon>PACMAD clade</taxon>
        <taxon>Chloridoideae</taxon>
        <taxon>Eragrostideae</taxon>
        <taxon>Eragrostidinae</taxon>
        <taxon>Eragrostis</taxon>
    </lineage>
</organism>
<gene>
    <name evidence="1" type="ORF">EJB05_24302</name>
</gene>
<protein>
    <submittedName>
        <fullName evidence="1">Uncharacterized protein</fullName>
    </submittedName>
</protein>